<evidence type="ECO:0000313" key="2">
    <source>
        <dbReference type="EMBL" id="VDK28089.1"/>
    </source>
</evidence>
<dbReference type="WBParaSite" id="GPUH_0000044101-mRNA-1">
    <property type="protein sequence ID" value="GPUH_0000044101-mRNA-1"/>
    <property type="gene ID" value="GPUH_0000044101"/>
</dbReference>
<dbReference type="EMBL" id="UYRT01000377">
    <property type="protein sequence ID" value="VDK28089.1"/>
    <property type="molecule type" value="Genomic_DNA"/>
</dbReference>
<evidence type="ECO:0000256" key="1">
    <source>
        <dbReference type="SAM" id="MobiDB-lite"/>
    </source>
</evidence>
<evidence type="ECO:0000313" key="4">
    <source>
        <dbReference type="WBParaSite" id="GPUH_0000044101-mRNA-1"/>
    </source>
</evidence>
<evidence type="ECO:0000313" key="3">
    <source>
        <dbReference type="Proteomes" id="UP000271098"/>
    </source>
</evidence>
<dbReference type="AlphaFoldDB" id="A0A183CVF0"/>
<proteinExistence type="predicted"/>
<feature type="region of interest" description="Disordered" evidence="1">
    <location>
        <begin position="98"/>
        <end position="120"/>
    </location>
</feature>
<dbReference type="Proteomes" id="UP000271098">
    <property type="component" value="Unassembled WGS sequence"/>
</dbReference>
<reference evidence="2 3" key="2">
    <citation type="submission" date="2018-11" db="EMBL/GenBank/DDBJ databases">
        <authorList>
            <consortium name="Pathogen Informatics"/>
        </authorList>
    </citation>
    <scope>NUCLEOTIDE SEQUENCE [LARGE SCALE GENOMIC DNA]</scope>
</reference>
<feature type="compositionally biased region" description="Polar residues" evidence="1">
    <location>
        <begin position="110"/>
        <end position="120"/>
    </location>
</feature>
<accession>A0A183CVF0</accession>
<reference evidence="4" key="1">
    <citation type="submission" date="2016-06" db="UniProtKB">
        <authorList>
            <consortium name="WormBaseParasite"/>
        </authorList>
    </citation>
    <scope>IDENTIFICATION</scope>
</reference>
<keyword evidence="3" id="KW-1185">Reference proteome</keyword>
<sequence length="120" mass="13903">MGKRRCKQKHDAPFFSYFSDENWLMEQEACWSMEQMEQNVLQEIEKYKKKGEPVFVADLSKDHNLVCFDRKKNVMTTRVAQRNAALMAMITENVTVEKHTPSGPEASITGDVSTNRLRLC</sequence>
<name>A0A183CVF0_9BILA</name>
<protein>
    <submittedName>
        <fullName evidence="4">PHM7_ext domain-containing protein</fullName>
    </submittedName>
</protein>
<gene>
    <name evidence="2" type="ORF">GPUH_LOCUS441</name>
</gene>
<organism evidence="4">
    <name type="scientific">Gongylonema pulchrum</name>
    <dbReference type="NCBI Taxonomy" id="637853"/>
    <lineage>
        <taxon>Eukaryota</taxon>
        <taxon>Metazoa</taxon>
        <taxon>Ecdysozoa</taxon>
        <taxon>Nematoda</taxon>
        <taxon>Chromadorea</taxon>
        <taxon>Rhabditida</taxon>
        <taxon>Spirurina</taxon>
        <taxon>Spiruromorpha</taxon>
        <taxon>Spiruroidea</taxon>
        <taxon>Gongylonematidae</taxon>
        <taxon>Gongylonema</taxon>
    </lineage>
</organism>